<feature type="transmembrane region" description="Helical" evidence="1">
    <location>
        <begin position="77"/>
        <end position="105"/>
    </location>
</feature>
<proteinExistence type="predicted"/>
<keyword evidence="1" id="KW-0472">Membrane</keyword>
<evidence type="ECO:0000313" key="2">
    <source>
        <dbReference type="EMBL" id="GAB1293444.1"/>
    </source>
</evidence>
<keyword evidence="1" id="KW-0812">Transmembrane</keyword>
<dbReference type="Proteomes" id="UP001623349">
    <property type="component" value="Unassembled WGS sequence"/>
</dbReference>
<accession>A0ABQ0F2E2</accession>
<evidence type="ECO:0000256" key="1">
    <source>
        <dbReference type="SAM" id="Phobius"/>
    </source>
</evidence>
<protein>
    <submittedName>
        <fullName evidence="2">Nuclear envelope phosphatase-regulatory subunit 1</fullName>
    </submittedName>
</protein>
<name>A0ABQ0F2E2_APOSI</name>
<keyword evidence="3" id="KW-1185">Reference proteome</keyword>
<sequence length="130" mass="14119">MNSLEQAEEISRLSKEDLLNIFIACNLPLDAGELKQEVAVVLPRTTALEVLRAQNVEESPVNCKSDSRSTVIKCCSLWLCLLGSAGSVLLIVVSVCTATGAWNWLIDPETQKRCPSSRPYGTTRSSPLAV</sequence>
<gene>
    <name evidence="2" type="ORF">APTSU1_000867600</name>
</gene>
<reference evidence="2 3" key="1">
    <citation type="submission" date="2024-08" db="EMBL/GenBank/DDBJ databases">
        <title>The draft genome of Apodemus speciosus.</title>
        <authorList>
            <person name="Nabeshima K."/>
            <person name="Suzuki S."/>
            <person name="Onuma M."/>
        </authorList>
    </citation>
    <scope>NUCLEOTIDE SEQUENCE [LARGE SCALE GENOMIC DNA]</scope>
    <source>
        <strain evidence="2">IB14-021</strain>
    </source>
</reference>
<keyword evidence="1" id="KW-1133">Transmembrane helix</keyword>
<dbReference type="EMBL" id="BAAFST010000008">
    <property type="protein sequence ID" value="GAB1293444.1"/>
    <property type="molecule type" value="Genomic_DNA"/>
</dbReference>
<comment type="caution">
    <text evidence="2">The sequence shown here is derived from an EMBL/GenBank/DDBJ whole genome shotgun (WGS) entry which is preliminary data.</text>
</comment>
<evidence type="ECO:0000313" key="3">
    <source>
        <dbReference type="Proteomes" id="UP001623349"/>
    </source>
</evidence>
<organism evidence="2 3">
    <name type="scientific">Apodemus speciosus</name>
    <name type="common">Large Japanese field mouse</name>
    <dbReference type="NCBI Taxonomy" id="105296"/>
    <lineage>
        <taxon>Eukaryota</taxon>
        <taxon>Metazoa</taxon>
        <taxon>Chordata</taxon>
        <taxon>Craniata</taxon>
        <taxon>Vertebrata</taxon>
        <taxon>Euteleostomi</taxon>
        <taxon>Mammalia</taxon>
        <taxon>Eutheria</taxon>
        <taxon>Euarchontoglires</taxon>
        <taxon>Glires</taxon>
        <taxon>Rodentia</taxon>
        <taxon>Myomorpha</taxon>
        <taxon>Muroidea</taxon>
        <taxon>Muridae</taxon>
        <taxon>Murinae</taxon>
        <taxon>Apodemus</taxon>
    </lineage>
</organism>